<protein>
    <submittedName>
        <fullName evidence="2">Uncharacterized protein</fullName>
    </submittedName>
</protein>
<evidence type="ECO:0000313" key="2">
    <source>
        <dbReference type="EMBL" id="GBN89466.1"/>
    </source>
</evidence>
<evidence type="ECO:0000313" key="3">
    <source>
        <dbReference type="Proteomes" id="UP000499080"/>
    </source>
</evidence>
<sequence>MRDACRSPLAEIKSRLARYLHKNVPGTRRKMFTFLTVVSLHNYVGCIKIAHRTRPLHLSASLPNFPASHGSSVHSGSPGVEKTGKRQKKEQVTSSAPLNTAPFLCHRFVLNSDLIGQELKRKRGLKPISLLLKNSPSCGKPTGC</sequence>
<reference evidence="2 3" key="1">
    <citation type="journal article" date="2019" name="Sci. Rep.">
        <title>Orb-weaving spider Araneus ventricosus genome elucidates the spidroin gene catalogue.</title>
        <authorList>
            <person name="Kono N."/>
            <person name="Nakamura H."/>
            <person name="Ohtoshi R."/>
            <person name="Moran D.A.P."/>
            <person name="Shinohara A."/>
            <person name="Yoshida Y."/>
            <person name="Fujiwara M."/>
            <person name="Mori M."/>
            <person name="Tomita M."/>
            <person name="Arakawa K."/>
        </authorList>
    </citation>
    <scope>NUCLEOTIDE SEQUENCE [LARGE SCALE GENOMIC DNA]</scope>
</reference>
<dbReference type="AlphaFoldDB" id="A0A4Y2SPS2"/>
<feature type="compositionally biased region" description="Low complexity" evidence="1">
    <location>
        <begin position="68"/>
        <end position="80"/>
    </location>
</feature>
<feature type="region of interest" description="Disordered" evidence="1">
    <location>
        <begin position="67"/>
        <end position="95"/>
    </location>
</feature>
<comment type="caution">
    <text evidence="2">The sequence shown here is derived from an EMBL/GenBank/DDBJ whole genome shotgun (WGS) entry which is preliminary data.</text>
</comment>
<keyword evidence="3" id="KW-1185">Reference proteome</keyword>
<dbReference type="EMBL" id="BGPR01022799">
    <property type="protein sequence ID" value="GBN89466.1"/>
    <property type="molecule type" value="Genomic_DNA"/>
</dbReference>
<name>A0A4Y2SPS2_ARAVE</name>
<proteinExistence type="predicted"/>
<dbReference type="Proteomes" id="UP000499080">
    <property type="component" value="Unassembled WGS sequence"/>
</dbReference>
<accession>A0A4Y2SPS2</accession>
<evidence type="ECO:0000256" key="1">
    <source>
        <dbReference type="SAM" id="MobiDB-lite"/>
    </source>
</evidence>
<organism evidence="2 3">
    <name type="scientific">Araneus ventricosus</name>
    <name type="common">Orbweaver spider</name>
    <name type="synonym">Epeira ventricosa</name>
    <dbReference type="NCBI Taxonomy" id="182803"/>
    <lineage>
        <taxon>Eukaryota</taxon>
        <taxon>Metazoa</taxon>
        <taxon>Ecdysozoa</taxon>
        <taxon>Arthropoda</taxon>
        <taxon>Chelicerata</taxon>
        <taxon>Arachnida</taxon>
        <taxon>Araneae</taxon>
        <taxon>Araneomorphae</taxon>
        <taxon>Entelegynae</taxon>
        <taxon>Araneoidea</taxon>
        <taxon>Araneidae</taxon>
        <taxon>Araneus</taxon>
    </lineage>
</organism>
<gene>
    <name evidence="2" type="ORF">AVEN_258464_1</name>
</gene>